<evidence type="ECO:0000259" key="2">
    <source>
        <dbReference type="Pfam" id="PF10536"/>
    </source>
</evidence>
<dbReference type="PANTHER" id="PTHR46033">
    <property type="entry name" value="PROTEIN MAIN-LIKE 2"/>
    <property type="match status" value="1"/>
</dbReference>
<gene>
    <name evidence="4" type="primary">LOC106757019</name>
</gene>
<dbReference type="InterPro" id="IPR019557">
    <property type="entry name" value="AminoTfrase-like_pln_mobile"/>
</dbReference>
<dbReference type="Gene3D" id="3.40.395.10">
    <property type="entry name" value="Adenoviral Proteinase, Chain A"/>
    <property type="match status" value="1"/>
</dbReference>
<dbReference type="GeneID" id="106757019"/>
<dbReference type="PANTHER" id="PTHR46033:SF8">
    <property type="entry name" value="PROTEIN MAINTENANCE OF MERISTEMS-LIKE"/>
    <property type="match status" value="1"/>
</dbReference>
<sequence length="544" mass="63101">MYRVHSIKWCLQINYPIEFCNPLFKEMLIRWVGRNDCFVLKQTLVPFTVADVCIGLGLGVGGIDVTFDDELVGVVCQGFSSNSFTVKDVIRRMELLIENNNMDVDSVCRLYILLCFTVFYFPRHSKAITNMPFTCLDNIDNLYQYNWAKAVHTYVVNSLENALRMLKQRVIKDSLSLSGNVAVLQLWAVERLGLRDGPNEIVFPRILKWPTLKMRSNKIQDLFKKKDICWDWMLRDEDRSNPIIRAALHLDEVPIPEHNVHDAKEHRKQPHFSEEAGTCGVDDDDELDDDVEGLIEEDNEDVHEVLDVPPLVSRKQQNEAPHILDINKKYVYNLVIPFRLHSSDSVISEICGQVFMTTDCHSFGPRMQLDNMGILFGASVFMFFERRRTGVVRRICFSPLYATHVVTESKKRKANRKLWTLNDYSTYFQSDIVGFDDIVNGEFLFLPIINDGHWWCYVVKISSLQLFALDSLGHNRKERKKIDLAIVCAENLSLLFGNLLNSSQHNKPSFEDKLQYFREQYVCQWILDEANVRRKQVLEKLGIL</sequence>
<protein>
    <submittedName>
        <fullName evidence="4">Uncharacterized protein LOC106757019</fullName>
    </submittedName>
</protein>
<dbReference type="Proteomes" id="UP000087766">
    <property type="component" value="Chromosome 3"/>
</dbReference>
<dbReference type="InterPro" id="IPR038765">
    <property type="entry name" value="Papain-like_cys_pep_sf"/>
</dbReference>
<dbReference type="AlphaFoldDB" id="A0A1S3TMT7"/>
<reference evidence="4" key="2">
    <citation type="submission" date="2025-08" db="UniProtKB">
        <authorList>
            <consortium name="RefSeq"/>
        </authorList>
    </citation>
    <scope>IDENTIFICATION</scope>
    <source>
        <tissue evidence="4">Leaf</tissue>
    </source>
</reference>
<dbReference type="RefSeq" id="XP_014495090.1">
    <property type="nucleotide sequence ID" value="XM_014639604.1"/>
</dbReference>
<dbReference type="STRING" id="3916.A0A1S3TMT7"/>
<accession>A0A1S3TMT7</accession>
<evidence type="ECO:0000256" key="1">
    <source>
        <dbReference type="SAM" id="MobiDB-lite"/>
    </source>
</evidence>
<dbReference type="Pfam" id="PF10536">
    <property type="entry name" value="PMD"/>
    <property type="match status" value="1"/>
</dbReference>
<dbReference type="SUPFAM" id="SSF54001">
    <property type="entry name" value="Cysteine proteinases"/>
    <property type="match status" value="1"/>
</dbReference>
<keyword evidence="3" id="KW-1185">Reference proteome</keyword>
<dbReference type="InterPro" id="IPR044824">
    <property type="entry name" value="MAIN-like"/>
</dbReference>
<feature type="region of interest" description="Disordered" evidence="1">
    <location>
        <begin position="264"/>
        <end position="284"/>
    </location>
</feature>
<reference evidence="3" key="1">
    <citation type="journal article" date="2014" name="Nat. Commun.">
        <title>Genome sequence of mungbean and insights into evolution within Vigna species.</title>
        <authorList>
            <person name="Kang Y.J."/>
            <person name="Kim S.K."/>
            <person name="Kim M.Y."/>
            <person name="Lestari P."/>
            <person name="Kim K.H."/>
            <person name="Ha B.K."/>
            <person name="Jun T.H."/>
            <person name="Hwang W.J."/>
            <person name="Lee T."/>
            <person name="Lee J."/>
            <person name="Shim S."/>
            <person name="Yoon M.Y."/>
            <person name="Jang Y.E."/>
            <person name="Han K.S."/>
            <person name="Taeprayoon P."/>
            <person name="Yoon N."/>
            <person name="Somta P."/>
            <person name="Tanya P."/>
            <person name="Kim K.S."/>
            <person name="Gwag J.G."/>
            <person name="Moon J.K."/>
            <person name="Lee Y.H."/>
            <person name="Park B.S."/>
            <person name="Bombarely A."/>
            <person name="Doyle J.J."/>
            <person name="Jackson S.A."/>
            <person name="Schafleitner R."/>
            <person name="Srinives P."/>
            <person name="Varshney R.K."/>
            <person name="Lee S.H."/>
        </authorList>
    </citation>
    <scope>NUCLEOTIDE SEQUENCE [LARGE SCALE GENOMIC DNA]</scope>
    <source>
        <strain evidence="3">cv. VC1973A</strain>
    </source>
</reference>
<dbReference type="GO" id="GO:0010073">
    <property type="term" value="P:meristem maintenance"/>
    <property type="evidence" value="ECO:0007669"/>
    <property type="project" value="InterPro"/>
</dbReference>
<organism evidence="3 4">
    <name type="scientific">Vigna radiata var. radiata</name>
    <name type="common">Mung bean</name>
    <name type="synonym">Phaseolus aureus</name>
    <dbReference type="NCBI Taxonomy" id="3916"/>
    <lineage>
        <taxon>Eukaryota</taxon>
        <taxon>Viridiplantae</taxon>
        <taxon>Streptophyta</taxon>
        <taxon>Embryophyta</taxon>
        <taxon>Tracheophyta</taxon>
        <taxon>Spermatophyta</taxon>
        <taxon>Magnoliopsida</taxon>
        <taxon>eudicotyledons</taxon>
        <taxon>Gunneridae</taxon>
        <taxon>Pentapetalae</taxon>
        <taxon>rosids</taxon>
        <taxon>fabids</taxon>
        <taxon>Fabales</taxon>
        <taxon>Fabaceae</taxon>
        <taxon>Papilionoideae</taxon>
        <taxon>50 kb inversion clade</taxon>
        <taxon>NPAAA clade</taxon>
        <taxon>indigoferoid/millettioid clade</taxon>
        <taxon>Phaseoleae</taxon>
        <taxon>Vigna</taxon>
    </lineage>
</organism>
<evidence type="ECO:0000313" key="3">
    <source>
        <dbReference type="Proteomes" id="UP000087766"/>
    </source>
</evidence>
<dbReference type="OrthoDB" id="1694156at2759"/>
<feature type="domain" description="Aminotransferase-like plant mobile" evidence="2">
    <location>
        <begin position="21"/>
        <end position="220"/>
    </location>
</feature>
<name>A0A1S3TMT7_VIGRR</name>
<evidence type="ECO:0000313" key="4">
    <source>
        <dbReference type="RefSeq" id="XP_014495090.1"/>
    </source>
</evidence>
<dbReference type="KEGG" id="vra:106757019"/>
<proteinExistence type="predicted"/>